<evidence type="ECO:0000259" key="15">
    <source>
        <dbReference type="PROSITE" id="PS50110"/>
    </source>
</evidence>
<evidence type="ECO:0000256" key="6">
    <source>
        <dbReference type="ARBA" id="ARBA00022553"/>
    </source>
</evidence>
<dbReference type="Gene3D" id="1.10.287.130">
    <property type="match status" value="1"/>
</dbReference>
<feature type="domain" description="Histidine kinase" evidence="14">
    <location>
        <begin position="357"/>
        <end position="579"/>
    </location>
</feature>
<evidence type="ECO:0000259" key="14">
    <source>
        <dbReference type="PROSITE" id="PS50109"/>
    </source>
</evidence>
<protein>
    <recommendedName>
        <fullName evidence="4">histidine kinase</fullName>
        <ecNumber evidence="4">2.7.13.3</ecNumber>
    </recommendedName>
</protein>
<dbReference type="GO" id="GO:0005524">
    <property type="term" value="F:ATP binding"/>
    <property type="evidence" value="ECO:0007669"/>
    <property type="project" value="UniProtKB-KW"/>
</dbReference>
<keyword evidence="12" id="KW-0472">Membrane</keyword>
<evidence type="ECO:0000256" key="1">
    <source>
        <dbReference type="ARBA" id="ARBA00000085"/>
    </source>
</evidence>
<keyword evidence="11" id="KW-0902">Two-component regulatory system</keyword>
<comment type="caution">
    <text evidence="16">The sequence shown here is derived from an EMBL/GenBank/DDBJ whole genome shotgun (WGS) entry which is preliminary data.</text>
</comment>
<dbReference type="InterPro" id="IPR004358">
    <property type="entry name" value="Sig_transdc_His_kin-like_C"/>
</dbReference>
<gene>
    <name evidence="16" type="ORF">GYA55_08210</name>
</gene>
<dbReference type="GO" id="GO:0000155">
    <property type="term" value="F:phosphorelay sensor kinase activity"/>
    <property type="evidence" value="ECO:0007669"/>
    <property type="project" value="InterPro"/>
</dbReference>
<dbReference type="SUPFAM" id="SSF55874">
    <property type="entry name" value="ATPase domain of HSP90 chaperone/DNA topoisomerase II/histidine kinase"/>
    <property type="match status" value="1"/>
</dbReference>
<evidence type="ECO:0000256" key="11">
    <source>
        <dbReference type="ARBA" id="ARBA00023012"/>
    </source>
</evidence>
<dbReference type="PROSITE" id="PS50109">
    <property type="entry name" value="HIS_KIN"/>
    <property type="match status" value="1"/>
</dbReference>
<dbReference type="PROSITE" id="PS50110">
    <property type="entry name" value="RESPONSE_REGULATORY"/>
    <property type="match status" value="1"/>
</dbReference>
<dbReference type="SMART" id="SM00448">
    <property type="entry name" value="REC"/>
    <property type="match status" value="1"/>
</dbReference>
<dbReference type="InterPro" id="IPR003594">
    <property type="entry name" value="HATPase_dom"/>
</dbReference>
<dbReference type="AlphaFoldDB" id="A0A7X9FSL5"/>
<dbReference type="InterPro" id="IPR001789">
    <property type="entry name" value="Sig_transdc_resp-reg_receiver"/>
</dbReference>
<comment type="catalytic activity">
    <reaction evidence="1">
        <text>ATP + protein L-histidine = ADP + protein N-phospho-L-histidine.</text>
        <dbReference type="EC" id="2.7.13.3"/>
    </reaction>
</comment>
<dbReference type="InterPro" id="IPR005467">
    <property type="entry name" value="His_kinase_dom"/>
</dbReference>
<dbReference type="Gene3D" id="3.30.565.10">
    <property type="entry name" value="Histidine kinase-like ATPase, C-terminal domain"/>
    <property type="match status" value="1"/>
</dbReference>
<accession>A0A7X9FSL5</accession>
<keyword evidence="5" id="KW-1003">Cell membrane</keyword>
<dbReference type="SMART" id="SM00065">
    <property type="entry name" value="GAF"/>
    <property type="match status" value="1"/>
</dbReference>
<dbReference type="InterPro" id="IPR003661">
    <property type="entry name" value="HisK_dim/P_dom"/>
</dbReference>
<keyword evidence="8" id="KW-0547">Nucleotide-binding</keyword>
<dbReference type="Proteomes" id="UP000524246">
    <property type="component" value="Unassembled WGS sequence"/>
</dbReference>
<keyword evidence="10" id="KW-0067">ATP-binding</keyword>
<evidence type="ECO:0000256" key="10">
    <source>
        <dbReference type="ARBA" id="ARBA00022840"/>
    </source>
</evidence>
<dbReference type="SMART" id="SM00387">
    <property type="entry name" value="HATPase_c"/>
    <property type="match status" value="1"/>
</dbReference>
<reference evidence="16 17" key="1">
    <citation type="journal article" date="2020" name="Biotechnol. Biofuels">
        <title>New insights from the biogas microbiome by comprehensive genome-resolved metagenomics of nearly 1600 species originating from multiple anaerobic digesters.</title>
        <authorList>
            <person name="Campanaro S."/>
            <person name="Treu L."/>
            <person name="Rodriguez-R L.M."/>
            <person name="Kovalovszki A."/>
            <person name="Ziels R.M."/>
            <person name="Maus I."/>
            <person name="Zhu X."/>
            <person name="Kougias P.G."/>
            <person name="Basile A."/>
            <person name="Luo G."/>
            <person name="Schluter A."/>
            <person name="Konstantinidis K.T."/>
            <person name="Angelidaki I."/>
        </authorList>
    </citation>
    <scope>NUCLEOTIDE SEQUENCE [LARGE SCALE GENOMIC DNA]</scope>
    <source>
        <strain evidence="16">AS27yjCOA_65</strain>
    </source>
</reference>
<dbReference type="Pfam" id="PF00512">
    <property type="entry name" value="HisKA"/>
    <property type="match status" value="1"/>
</dbReference>
<dbReference type="PRINTS" id="PR00344">
    <property type="entry name" value="BCTRLSENSOR"/>
</dbReference>
<dbReference type="EC" id="2.7.13.3" evidence="4"/>
<keyword evidence="9" id="KW-0418">Kinase</keyword>
<feature type="domain" description="Response regulatory" evidence="15">
    <location>
        <begin position="602"/>
        <end position="719"/>
    </location>
</feature>
<proteinExistence type="predicted"/>
<dbReference type="SUPFAM" id="SSF52172">
    <property type="entry name" value="CheY-like"/>
    <property type="match status" value="1"/>
</dbReference>
<dbReference type="SUPFAM" id="SSF55781">
    <property type="entry name" value="GAF domain-like"/>
    <property type="match status" value="1"/>
</dbReference>
<dbReference type="CDD" id="cd00082">
    <property type="entry name" value="HisKA"/>
    <property type="match status" value="1"/>
</dbReference>
<feature type="modified residue" description="4-aspartylphosphate" evidence="13">
    <location>
        <position position="651"/>
    </location>
</feature>
<evidence type="ECO:0000256" key="5">
    <source>
        <dbReference type="ARBA" id="ARBA00022475"/>
    </source>
</evidence>
<keyword evidence="7" id="KW-0808">Transferase</keyword>
<evidence type="ECO:0000256" key="13">
    <source>
        <dbReference type="PROSITE-ProRule" id="PRU00169"/>
    </source>
</evidence>
<evidence type="ECO:0000256" key="7">
    <source>
        <dbReference type="ARBA" id="ARBA00022679"/>
    </source>
</evidence>
<dbReference type="GO" id="GO:0005886">
    <property type="term" value="C:plasma membrane"/>
    <property type="evidence" value="ECO:0007669"/>
    <property type="project" value="UniProtKB-SubCell"/>
</dbReference>
<evidence type="ECO:0000256" key="3">
    <source>
        <dbReference type="ARBA" id="ARBA00004314"/>
    </source>
</evidence>
<dbReference type="GO" id="GO:0045121">
    <property type="term" value="C:membrane raft"/>
    <property type="evidence" value="ECO:0007669"/>
    <property type="project" value="UniProtKB-SubCell"/>
</dbReference>
<evidence type="ECO:0000256" key="2">
    <source>
        <dbReference type="ARBA" id="ARBA00004236"/>
    </source>
</evidence>
<name>A0A7X9FSL5_9DELT</name>
<dbReference type="Gene3D" id="3.30.450.40">
    <property type="match status" value="1"/>
</dbReference>
<dbReference type="FunFam" id="1.10.287.130:FF:000001">
    <property type="entry name" value="Two-component sensor histidine kinase"/>
    <property type="match status" value="1"/>
</dbReference>
<evidence type="ECO:0000313" key="16">
    <source>
        <dbReference type="EMBL" id="NMC63138.1"/>
    </source>
</evidence>
<dbReference type="InterPro" id="IPR011006">
    <property type="entry name" value="CheY-like_superfamily"/>
</dbReference>
<evidence type="ECO:0000256" key="9">
    <source>
        <dbReference type="ARBA" id="ARBA00022777"/>
    </source>
</evidence>
<dbReference type="InterPro" id="IPR029016">
    <property type="entry name" value="GAF-like_dom_sf"/>
</dbReference>
<evidence type="ECO:0000256" key="12">
    <source>
        <dbReference type="ARBA" id="ARBA00023136"/>
    </source>
</evidence>
<evidence type="ECO:0000256" key="4">
    <source>
        <dbReference type="ARBA" id="ARBA00012438"/>
    </source>
</evidence>
<keyword evidence="6 13" id="KW-0597">Phosphoprotein</keyword>
<dbReference type="FunFam" id="3.30.565.10:FF:000023">
    <property type="entry name" value="PAS domain-containing sensor histidine kinase"/>
    <property type="match status" value="1"/>
</dbReference>
<dbReference type="CDD" id="cd16922">
    <property type="entry name" value="HATPase_EvgS-ArcB-TorS-like"/>
    <property type="match status" value="1"/>
</dbReference>
<dbReference type="InterPro" id="IPR003018">
    <property type="entry name" value="GAF"/>
</dbReference>
<organism evidence="16 17">
    <name type="scientific">SAR324 cluster bacterium</name>
    <dbReference type="NCBI Taxonomy" id="2024889"/>
    <lineage>
        <taxon>Bacteria</taxon>
        <taxon>Deltaproteobacteria</taxon>
        <taxon>SAR324 cluster</taxon>
    </lineage>
</organism>
<sequence>MTKKKTQMPIQALLRDPIVQRIEAGEAPEEIYQEIIRRILEFKCINSVALYLPSEANTDEQEIVASSKSFMSEEGFKETERAAFINEESTLNPFHFWKSGNYYYFDVTCNGTAIGTLALVSDKELNDEIYASASNLAHQAGIVFEKQRMSGIIQHYMDRLQVLNELNQLIASNVSLDRIMKTIARESAFRFGGDISITFIYDESSSELLMRGIFGFPAKLCPERISTLEGILGQTIRLGGHFSLNRLSDHPKHGLGFLEDLGIKGLDAGCLEVRGETLGVILLGYRREIVLSQRDLKRFEEFSQAAAVAIGNSRTQERIQAYTERLEELVEQRTKDLVVQTERAEEANQAKSRFLANMSHELRTPLTAIVGYSSVLADGIFGPLNDKQLDAMRAITRSSEHLKSLIDDVLNVARVESGKEAPEPTDVRIADVLHQTYKLMMQSAAGKKLSLEPCQLSSELSEVSVHVDRRHFQQIMINLTSNAIKYTPSGGRVTFDARLVSDKVEISVIDTGVGIAPDKIDKLFERFERGEDIYSKTQEGTGIGLNLTKHLVEINGGRIGVESTEGSGSRFFVLLPISEAGTSAEAIEQSNYLTDERLDGLTALVVDDNADTRMVLEHLLSAVGASVDTSASVQEGMASLQKRVPDIVLTDLAMPGESGLVLVEHIRNSEGELGKIPIIVFSACAFQKDQDAALEAGASIFVPKPFMPQEIIRNIRKLTLNMALQS</sequence>
<evidence type="ECO:0000313" key="17">
    <source>
        <dbReference type="Proteomes" id="UP000524246"/>
    </source>
</evidence>
<comment type="subcellular location">
    <subcellularLocation>
        <location evidence="2">Cell membrane</location>
    </subcellularLocation>
    <subcellularLocation>
        <location evidence="3">Membrane raft</location>
        <topology evidence="3">Multi-pass membrane protein</topology>
    </subcellularLocation>
</comment>
<dbReference type="PANTHER" id="PTHR43047">
    <property type="entry name" value="TWO-COMPONENT HISTIDINE PROTEIN KINASE"/>
    <property type="match status" value="1"/>
</dbReference>
<dbReference type="InterPro" id="IPR036097">
    <property type="entry name" value="HisK_dim/P_sf"/>
</dbReference>
<dbReference type="SMART" id="SM00388">
    <property type="entry name" value="HisKA"/>
    <property type="match status" value="1"/>
</dbReference>
<dbReference type="Pfam" id="PF02518">
    <property type="entry name" value="HATPase_c"/>
    <property type="match status" value="1"/>
</dbReference>
<dbReference type="EMBL" id="JAAZON010000364">
    <property type="protein sequence ID" value="NMC63138.1"/>
    <property type="molecule type" value="Genomic_DNA"/>
</dbReference>
<dbReference type="InterPro" id="IPR036890">
    <property type="entry name" value="HATPase_C_sf"/>
</dbReference>
<dbReference type="SUPFAM" id="SSF47384">
    <property type="entry name" value="Homodimeric domain of signal transducing histidine kinase"/>
    <property type="match status" value="1"/>
</dbReference>
<dbReference type="Gene3D" id="3.40.50.2300">
    <property type="match status" value="1"/>
</dbReference>
<evidence type="ECO:0000256" key="8">
    <source>
        <dbReference type="ARBA" id="ARBA00022741"/>
    </source>
</evidence>
<dbReference type="Pfam" id="PF00072">
    <property type="entry name" value="Response_reg"/>
    <property type="match status" value="1"/>
</dbReference>